<feature type="region of interest" description="Disordered" evidence="1">
    <location>
        <begin position="448"/>
        <end position="577"/>
    </location>
</feature>
<evidence type="ECO:0000256" key="1">
    <source>
        <dbReference type="SAM" id="MobiDB-lite"/>
    </source>
</evidence>
<feature type="compositionally biased region" description="Polar residues" evidence="1">
    <location>
        <begin position="637"/>
        <end position="646"/>
    </location>
</feature>
<feature type="compositionally biased region" description="Polar residues" evidence="1">
    <location>
        <begin position="260"/>
        <end position="269"/>
    </location>
</feature>
<sequence>MSAKFMYTENKDLQKQIGCMNGFLQLFDRHHFLSGRRIVGQNHKRLPPGENGDHYKEPGNASGKAAGRNQKKAMNANQRNSAESPRTSISTSSCSSSYSSLDYTKTSHPEQSSFKETNPPKTPTWDSPMYQQNASSKLKPQLIDFRDVVKDSIYRDTHGLSVRASNKMESGGHTLKYIDSPRPMQTQGSVTRASSLNESFQVLAKLRQSPWNSNEGKDGSLNFAPRFSYEGRESHDTFKSTIKLKELPRLSLDSRESSMRRSSNTTKSTHLLHDLQRVNDYSAVLNQQHEPGSSKRPSSVVAKLMGLEALPNSMVTNGNQEVGTRRIEDDPFSRSSRRIDETNKQRISGSPRNSHREAVSPSFRNAESSKKHPASSKFPIEPAPWRQPDGSRDYQTSALKSRDSPSKSPSSPSVYGEMEKRLADLEFKKSGKDLRALKQILEAMQKSKEMLESRKEAQAPNFESQTSNNNSPDESSTGNPRDQRSSSLNYTTIRGTSPPKSFKSSIVIMQPAKQVEKASNPATPVTPKNSSANLCKLRTGDSGDSRKESAEMRAAGDRTPRTNLKDPSIRSLCPMDKNSGAKTIRKEVHPVTSVHTVSSKMTRTASLRMQQKKLEWEKQSHAITPLSDLNKSRRQPNRQLLESGSQNRKRRPRSPNLQQSESEMRETSSCARDLRQQSDPNSFQSESNNSFASQAETEVSSTDVSDKINSPMLQKISQREEVCVLQIIHPCEGNFLQLKQVVTLIIFLTFFKYIIQGPGTKSVEHSLIVERVAASSEQPSPVSVLDATFYDDMPSPIKKISNAFKDDEALNSEEVEWSPIHVGHSSSSRISSLNNEFDHQKAENLKHLIQNFKLTSSDEEPSIDETASLYNITHPDHMYILEILSASRLLDHPGSALTTMQLHQSGHLINPNLFRALERRITRIFHSPPNAKVQRKLVFDVVNETLVNKLILENSSKQWLSPYKLGNKRHQGQQLLVELCLEVDRQNANSSSCYLDDEDDSLRNILWADLMHQSENWIACHGELSELVLDVERLIFKDLISEVVNGEVLSRQGRPAGRCILGGQLGSSFSAL</sequence>
<feature type="compositionally biased region" description="Basic and acidic residues" evidence="1">
    <location>
        <begin position="662"/>
        <end position="676"/>
    </location>
</feature>
<feature type="compositionally biased region" description="Basic and acidic residues" evidence="1">
    <location>
        <begin position="538"/>
        <end position="568"/>
    </location>
</feature>
<name>A0A7J7BU32_TRIWF</name>
<dbReference type="GO" id="GO:0051513">
    <property type="term" value="P:regulation of monopolar cell growth"/>
    <property type="evidence" value="ECO:0007669"/>
    <property type="project" value="InterPro"/>
</dbReference>
<feature type="compositionally biased region" description="Polar residues" evidence="1">
    <location>
        <begin position="313"/>
        <end position="322"/>
    </location>
</feature>
<dbReference type="InterPro" id="IPR033334">
    <property type="entry name" value="LNG1/2"/>
</dbReference>
<dbReference type="PANTHER" id="PTHR31680">
    <property type="entry name" value="LONGIFOLIA PROTEIN"/>
    <property type="match status" value="1"/>
</dbReference>
<feature type="compositionally biased region" description="Polar residues" evidence="1">
    <location>
        <begin position="461"/>
        <end position="504"/>
    </location>
</feature>
<protein>
    <recommendedName>
        <fullName evidence="2">DUF4378 domain-containing protein</fullName>
    </recommendedName>
</protein>
<dbReference type="OrthoDB" id="769613at2759"/>
<dbReference type="Pfam" id="PF14309">
    <property type="entry name" value="DUF4378"/>
    <property type="match status" value="1"/>
</dbReference>
<dbReference type="PANTHER" id="PTHR31680:SF15">
    <property type="entry name" value="PROTEIN LONGIFOLIA 2"/>
    <property type="match status" value="1"/>
</dbReference>
<dbReference type="InParanoid" id="A0A7J7BU32"/>
<organism evidence="3 4">
    <name type="scientific">Tripterygium wilfordii</name>
    <name type="common">Thunder God vine</name>
    <dbReference type="NCBI Taxonomy" id="458696"/>
    <lineage>
        <taxon>Eukaryota</taxon>
        <taxon>Viridiplantae</taxon>
        <taxon>Streptophyta</taxon>
        <taxon>Embryophyta</taxon>
        <taxon>Tracheophyta</taxon>
        <taxon>Spermatophyta</taxon>
        <taxon>Magnoliopsida</taxon>
        <taxon>eudicotyledons</taxon>
        <taxon>Gunneridae</taxon>
        <taxon>Pentapetalae</taxon>
        <taxon>rosids</taxon>
        <taxon>fabids</taxon>
        <taxon>Celastrales</taxon>
        <taxon>Celastraceae</taxon>
        <taxon>Tripterygium</taxon>
    </lineage>
</organism>
<feature type="region of interest" description="Disordered" evidence="1">
    <location>
        <begin position="253"/>
        <end position="274"/>
    </location>
</feature>
<dbReference type="Proteomes" id="UP000593562">
    <property type="component" value="Unassembled WGS sequence"/>
</dbReference>
<feature type="compositionally biased region" description="Basic and acidic residues" evidence="1">
    <location>
        <begin position="323"/>
        <end position="344"/>
    </location>
</feature>
<keyword evidence="4" id="KW-1185">Reference proteome</keyword>
<evidence type="ECO:0000313" key="4">
    <source>
        <dbReference type="Proteomes" id="UP000593562"/>
    </source>
</evidence>
<gene>
    <name evidence="3" type="ORF">HS088_TW23G00136</name>
</gene>
<feature type="domain" description="DUF4378" evidence="2">
    <location>
        <begin position="876"/>
        <end position="1042"/>
    </location>
</feature>
<accession>A0A7J7BU32</accession>
<feature type="region of interest" description="Disordered" evidence="1">
    <location>
        <begin position="39"/>
        <end position="135"/>
    </location>
</feature>
<feature type="compositionally biased region" description="Basic and acidic residues" evidence="1">
    <location>
        <begin position="448"/>
        <end position="457"/>
    </location>
</feature>
<evidence type="ECO:0000313" key="3">
    <source>
        <dbReference type="EMBL" id="KAF5725414.1"/>
    </source>
</evidence>
<feature type="compositionally biased region" description="Polar residues" evidence="1">
    <location>
        <begin position="520"/>
        <end position="533"/>
    </location>
</feature>
<reference evidence="3 4" key="1">
    <citation type="journal article" date="2020" name="Nat. Commun.">
        <title>Genome of Tripterygium wilfordii and identification of cytochrome P450 involved in triptolide biosynthesis.</title>
        <authorList>
            <person name="Tu L."/>
            <person name="Su P."/>
            <person name="Zhang Z."/>
            <person name="Gao L."/>
            <person name="Wang J."/>
            <person name="Hu T."/>
            <person name="Zhou J."/>
            <person name="Zhang Y."/>
            <person name="Zhao Y."/>
            <person name="Liu Y."/>
            <person name="Song Y."/>
            <person name="Tong Y."/>
            <person name="Lu Y."/>
            <person name="Yang J."/>
            <person name="Xu C."/>
            <person name="Jia M."/>
            <person name="Peters R.J."/>
            <person name="Huang L."/>
            <person name="Gao W."/>
        </authorList>
    </citation>
    <scope>NUCLEOTIDE SEQUENCE [LARGE SCALE GENOMIC DNA]</scope>
    <source>
        <strain evidence="4">cv. XIE 37</strain>
        <tissue evidence="3">Leaf</tissue>
    </source>
</reference>
<feature type="compositionally biased region" description="Low complexity" evidence="1">
    <location>
        <begin position="81"/>
        <end position="106"/>
    </location>
</feature>
<feature type="region of interest" description="Disordered" evidence="1">
    <location>
        <begin position="612"/>
        <end position="706"/>
    </location>
</feature>
<dbReference type="InterPro" id="IPR025486">
    <property type="entry name" value="DUF4378"/>
</dbReference>
<feature type="compositionally biased region" description="Polar residues" evidence="1">
    <location>
        <begin position="677"/>
        <end position="706"/>
    </location>
</feature>
<comment type="caution">
    <text evidence="3">The sequence shown here is derived from an EMBL/GenBank/DDBJ whole genome shotgun (WGS) entry which is preliminary data.</text>
</comment>
<proteinExistence type="predicted"/>
<feature type="region of interest" description="Disordered" evidence="1">
    <location>
        <begin position="312"/>
        <end position="417"/>
    </location>
</feature>
<dbReference type="AlphaFoldDB" id="A0A7J7BU32"/>
<evidence type="ECO:0000259" key="2">
    <source>
        <dbReference type="Pfam" id="PF14309"/>
    </source>
</evidence>
<dbReference type="EMBL" id="JAAARO010000023">
    <property type="protein sequence ID" value="KAF5725414.1"/>
    <property type="molecule type" value="Genomic_DNA"/>
</dbReference>